<evidence type="ECO:0000313" key="2">
    <source>
        <dbReference type="Proteomes" id="UP000642070"/>
    </source>
</evidence>
<dbReference type="Proteomes" id="UP000642070">
    <property type="component" value="Unassembled WGS sequence"/>
</dbReference>
<gene>
    <name evidence="1" type="ORF">GCM10007977_005860</name>
</gene>
<name>A0A917T1N2_9ACTN</name>
<dbReference type="EMBL" id="BMPI01000003">
    <property type="protein sequence ID" value="GGM07634.1"/>
    <property type="molecule type" value="Genomic_DNA"/>
</dbReference>
<proteinExistence type="predicted"/>
<accession>A0A917T1N2</accession>
<reference evidence="1" key="2">
    <citation type="submission" date="2020-09" db="EMBL/GenBank/DDBJ databases">
        <authorList>
            <person name="Sun Q."/>
            <person name="Ohkuma M."/>
        </authorList>
    </citation>
    <scope>NUCLEOTIDE SEQUENCE</scope>
    <source>
        <strain evidence="1">JCM 19831</strain>
    </source>
</reference>
<keyword evidence="2" id="KW-1185">Reference proteome</keyword>
<protein>
    <submittedName>
        <fullName evidence="1">Uncharacterized protein</fullName>
    </submittedName>
</protein>
<evidence type="ECO:0000313" key="1">
    <source>
        <dbReference type="EMBL" id="GGM07634.1"/>
    </source>
</evidence>
<dbReference type="AlphaFoldDB" id="A0A917T1N2"/>
<reference evidence="1" key="1">
    <citation type="journal article" date="2014" name="Int. J. Syst. Evol. Microbiol.">
        <title>Complete genome sequence of Corynebacterium casei LMG S-19264T (=DSM 44701T), isolated from a smear-ripened cheese.</title>
        <authorList>
            <consortium name="US DOE Joint Genome Institute (JGI-PGF)"/>
            <person name="Walter F."/>
            <person name="Albersmeier A."/>
            <person name="Kalinowski J."/>
            <person name="Ruckert C."/>
        </authorList>
    </citation>
    <scope>NUCLEOTIDE SEQUENCE</scope>
    <source>
        <strain evidence="1">JCM 19831</strain>
    </source>
</reference>
<comment type="caution">
    <text evidence="1">The sequence shown here is derived from an EMBL/GenBank/DDBJ whole genome shotgun (WGS) entry which is preliminary data.</text>
</comment>
<sequence length="120" mass="12556">MDALEQAHRRGRVVGVLALILVLLFGATIGASFGHSGAGHHLLGQAANHEAWSGGPDEQHPLVLHTEGEQVETPDADGTAVAHSTSLTLPTLLVVLLDDRPAGGRAAPAPQRAELQVWRT</sequence>
<organism evidence="1 2">
    <name type="scientific">Dactylosporangium sucinum</name>
    <dbReference type="NCBI Taxonomy" id="1424081"/>
    <lineage>
        <taxon>Bacteria</taxon>
        <taxon>Bacillati</taxon>
        <taxon>Actinomycetota</taxon>
        <taxon>Actinomycetes</taxon>
        <taxon>Micromonosporales</taxon>
        <taxon>Micromonosporaceae</taxon>
        <taxon>Dactylosporangium</taxon>
    </lineage>
</organism>
<dbReference type="RefSeq" id="WP_190248108.1">
    <property type="nucleotide sequence ID" value="NZ_BMPI01000003.1"/>
</dbReference>